<feature type="domain" description="Apple" evidence="4">
    <location>
        <begin position="106"/>
        <end position="180"/>
    </location>
</feature>
<keyword evidence="6" id="KW-1185">Reference proteome</keyword>
<dbReference type="Gene3D" id="3.50.4.10">
    <property type="entry name" value="Hepatocyte Growth Factor"/>
    <property type="match status" value="1"/>
</dbReference>
<dbReference type="EMBL" id="VCGU01000004">
    <property type="protein sequence ID" value="TRY77190.1"/>
    <property type="molecule type" value="Genomic_DNA"/>
</dbReference>
<dbReference type="InterPro" id="IPR000177">
    <property type="entry name" value="Apple"/>
</dbReference>
<comment type="caution">
    <text evidence="5">The sequence shown here is derived from an EMBL/GenBank/DDBJ whole genome shotgun (WGS) entry which is preliminary data.</text>
</comment>
<keyword evidence="2" id="KW-1015">Disulfide bond</keyword>
<reference evidence="5 6" key="1">
    <citation type="journal article" date="2018" name="Nat. Ecol. Evol.">
        <title>Genomic signatures of mitonuclear coevolution across populations of Tigriopus californicus.</title>
        <authorList>
            <person name="Barreto F.S."/>
            <person name="Watson E.T."/>
            <person name="Lima T.G."/>
            <person name="Willett C.S."/>
            <person name="Edmands S."/>
            <person name="Li W."/>
            <person name="Burton R.S."/>
        </authorList>
    </citation>
    <scope>NUCLEOTIDE SEQUENCE [LARGE SCALE GENOMIC DNA]</scope>
    <source>
        <strain evidence="5 6">San Diego</strain>
    </source>
</reference>
<feature type="compositionally biased region" description="Polar residues" evidence="3">
    <location>
        <begin position="14"/>
        <end position="25"/>
    </location>
</feature>
<dbReference type="GO" id="GO:0005576">
    <property type="term" value="C:extracellular region"/>
    <property type="evidence" value="ECO:0007669"/>
    <property type="project" value="InterPro"/>
</dbReference>
<accession>A0A553PHM7</accession>
<protein>
    <recommendedName>
        <fullName evidence="4">Apple domain-containing protein</fullName>
    </recommendedName>
</protein>
<feature type="region of interest" description="Disordered" evidence="3">
    <location>
        <begin position="60"/>
        <end position="85"/>
    </location>
</feature>
<sequence length="186" mass="20384">MECQVALHSDHNRSSSPASPSTPNRIVLNTENICSALEMPTQNPRVENYMVTKVRDSELGSQFSDNHLDPEGLTDDSDCESKSAQPKRPLVQRIWKYIKAAWTGVTGSGCPGHTVTSHSDVGDEMECQSFCQANPLCGLFCYITESFPNPINRRKCYLKTDQAVLAPASDMGRIAGPKCCDGQPCN</sequence>
<dbReference type="InterPro" id="IPR003609">
    <property type="entry name" value="Pan_app"/>
</dbReference>
<name>A0A553PHM7_TIGCA</name>
<dbReference type="AlphaFoldDB" id="A0A553PHM7"/>
<evidence type="ECO:0000313" key="6">
    <source>
        <dbReference type="Proteomes" id="UP000318571"/>
    </source>
</evidence>
<evidence type="ECO:0000256" key="1">
    <source>
        <dbReference type="ARBA" id="ARBA00022737"/>
    </source>
</evidence>
<organism evidence="5 6">
    <name type="scientific">Tigriopus californicus</name>
    <name type="common">Marine copepod</name>
    <dbReference type="NCBI Taxonomy" id="6832"/>
    <lineage>
        <taxon>Eukaryota</taxon>
        <taxon>Metazoa</taxon>
        <taxon>Ecdysozoa</taxon>
        <taxon>Arthropoda</taxon>
        <taxon>Crustacea</taxon>
        <taxon>Multicrustacea</taxon>
        <taxon>Hexanauplia</taxon>
        <taxon>Copepoda</taxon>
        <taxon>Harpacticoida</taxon>
        <taxon>Harpacticidae</taxon>
        <taxon>Tigriopus</taxon>
    </lineage>
</organism>
<evidence type="ECO:0000256" key="3">
    <source>
        <dbReference type="SAM" id="MobiDB-lite"/>
    </source>
</evidence>
<evidence type="ECO:0000259" key="4">
    <source>
        <dbReference type="SMART" id="SM00223"/>
    </source>
</evidence>
<evidence type="ECO:0000313" key="5">
    <source>
        <dbReference type="EMBL" id="TRY77190.1"/>
    </source>
</evidence>
<gene>
    <name evidence="5" type="ORF">TCAL_17014</name>
</gene>
<dbReference type="SMART" id="SM00223">
    <property type="entry name" value="APPLE"/>
    <property type="match status" value="1"/>
</dbReference>
<proteinExistence type="predicted"/>
<dbReference type="Pfam" id="PF00024">
    <property type="entry name" value="PAN_1"/>
    <property type="match status" value="1"/>
</dbReference>
<feature type="region of interest" description="Disordered" evidence="3">
    <location>
        <begin position="1"/>
        <end position="25"/>
    </location>
</feature>
<dbReference type="SUPFAM" id="SSF57414">
    <property type="entry name" value="Hairpin loop containing domain-like"/>
    <property type="match status" value="1"/>
</dbReference>
<keyword evidence="1" id="KW-0677">Repeat</keyword>
<dbReference type="GO" id="GO:0006508">
    <property type="term" value="P:proteolysis"/>
    <property type="evidence" value="ECO:0007669"/>
    <property type="project" value="InterPro"/>
</dbReference>
<dbReference type="Proteomes" id="UP000318571">
    <property type="component" value="Chromosome 5"/>
</dbReference>
<evidence type="ECO:0000256" key="2">
    <source>
        <dbReference type="ARBA" id="ARBA00023157"/>
    </source>
</evidence>